<dbReference type="Pfam" id="PF00010">
    <property type="entry name" value="HLH"/>
    <property type="match status" value="1"/>
</dbReference>
<dbReference type="GO" id="GO:0045944">
    <property type="term" value="P:positive regulation of transcription by RNA polymerase II"/>
    <property type="evidence" value="ECO:0007669"/>
    <property type="project" value="TreeGrafter"/>
</dbReference>
<evidence type="ECO:0000259" key="5">
    <source>
        <dbReference type="PROSITE" id="PS50888"/>
    </source>
</evidence>
<accession>A0AAF0J6I5</accession>
<keyword evidence="3" id="KW-0175">Coiled coil</keyword>
<proteinExistence type="predicted"/>
<dbReference type="GO" id="GO:0046983">
    <property type="term" value="F:protein dimerization activity"/>
    <property type="evidence" value="ECO:0007669"/>
    <property type="project" value="InterPro"/>
</dbReference>
<feature type="region of interest" description="Disordered" evidence="4">
    <location>
        <begin position="19"/>
        <end position="93"/>
    </location>
</feature>
<evidence type="ECO:0000256" key="4">
    <source>
        <dbReference type="SAM" id="MobiDB-lite"/>
    </source>
</evidence>
<dbReference type="PANTHER" id="PTHR10328">
    <property type="entry name" value="PROTEIN MAX MYC-ASSOCIATED FACTOR X"/>
    <property type="match status" value="1"/>
</dbReference>
<feature type="compositionally biased region" description="Polar residues" evidence="4">
    <location>
        <begin position="22"/>
        <end position="52"/>
    </location>
</feature>
<dbReference type="SMART" id="SM00353">
    <property type="entry name" value="HLH"/>
    <property type="match status" value="1"/>
</dbReference>
<gene>
    <name evidence="6" type="ORF">MCUN1_002114</name>
</gene>
<dbReference type="Gene3D" id="4.10.280.10">
    <property type="entry name" value="Helix-loop-helix DNA-binding domain"/>
    <property type="match status" value="1"/>
</dbReference>
<feature type="compositionally biased region" description="Polar residues" evidence="4">
    <location>
        <begin position="72"/>
        <end position="83"/>
    </location>
</feature>
<dbReference type="SUPFAM" id="SSF47459">
    <property type="entry name" value="HLH, helix-loop-helix DNA-binding domain"/>
    <property type="match status" value="1"/>
</dbReference>
<dbReference type="EMBL" id="CP119879">
    <property type="protein sequence ID" value="WFD35263.1"/>
    <property type="molecule type" value="Genomic_DNA"/>
</dbReference>
<dbReference type="GO" id="GO:0090575">
    <property type="term" value="C:RNA polymerase II transcription regulator complex"/>
    <property type="evidence" value="ECO:0007669"/>
    <property type="project" value="TreeGrafter"/>
</dbReference>
<evidence type="ECO:0000256" key="3">
    <source>
        <dbReference type="SAM" id="Coils"/>
    </source>
</evidence>
<feature type="region of interest" description="Disordered" evidence="4">
    <location>
        <begin position="380"/>
        <end position="418"/>
    </location>
</feature>
<dbReference type="Proteomes" id="UP001219933">
    <property type="component" value="Chromosome 3"/>
</dbReference>
<evidence type="ECO:0000256" key="1">
    <source>
        <dbReference type="ARBA" id="ARBA00023125"/>
    </source>
</evidence>
<evidence type="ECO:0000256" key="2">
    <source>
        <dbReference type="ARBA" id="ARBA00023242"/>
    </source>
</evidence>
<feature type="region of interest" description="Disordered" evidence="4">
    <location>
        <begin position="168"/>
        <end position="208"/>
    </location>
</feature>
<keyword evidence="2" id="KW-0539">Nucleus</keyword>
<name>A0AAF0J6I5_9BASI</name>
<dbReference type="PROSITE" id="PS50888">
    <property type="entry name" value="BHLH"/>
    <property type="match status" value="1"/>
</dbReference>
<feature type="domain" description="BHLH" evidence="5">
    <location>
        <begin position="205"/>
        <end position="256"/>
    </location>
</feature>
<dbReference type="InterPro" id="IPR011598">
    <property type="entry name" value="bHLH_dom"/>
</dbReference>
<keyword evidence="7" id="KW-1185">Reference proteome</keyword>
<dbReference type="GO" id="GO:0003677">
    <property type="term" value="F:DNA binding"/>
    <property type="evidence" value="ECO:0007669"/>
    <property type="project" value="UniProtKB-KW"/>
</dbReference>
<organism evidence="6 7">
    <name type="scientific">Malassezia cuniculi</name>
    <dbReference type="NCBI Taxonomy" id="948313"/>
    <lineage>
        <taxon>Eukaryota</taxon>
        <taxon>Fungi</taxon>
        <taxon>Dikarya</taxon>
        <taxon>Basidiomycota</taxon>
        <taxon>Ustilaginomycotina</taxon>
        <taxon>Malasseziomycetes</taxon>
        <taxon>Malasseziales</taxon>
        <taxon>Malasseziaceae</taxon>
        <taxon>Malassezia</taxon>
    </lineage>
</organism>
<protein>
    <recommendedName>
        <fullName evidence="5">BHLH domain-containing protein</fullName>
    </recommendedName>
</protein>
<evidence type="ECO:0000313" key="7">
    <source>
        <dbReference type="Proteomes" id="UP001219933"/>
    </source>
</evidence>
<reference evidence="6" key="1">
    <citation type="submission" date="2023-03" db="EMBL/GenBank/DDBJ databases">
        <title>Mating type loci evolution in Malassezia.</title>
        <authorList>
            <person name="Coelho M.A."/>
        </authorList>
    </citation>
    <scope>NUCLEOTIDE SEQUENCE</scope>
    <source>
        <strain evidence="6">CBS 11721</strain>
    </source>
</reference>
<dbReference type="InterPro" id="IPR036638">
    <property type="entry name" value="HLH_DNA-bd_sf"/>
</dbReference>
<dbReference type="PANTHER" id="PTHR10328:SF15">
    <property type="entry name" value="BHLH TRANSCRIPTION FACTOR"/>
    <property type="match status" value="1"/>
</dbReference>
<feature type="coiled-coil region" evidence="3">
    <location>
        <begin position="253"/>
        <end position="280"/>
    </location>
</feature>
<keyword evidence="1" id="KW-0238">DNA-binding</keyword>
<sequence length="418" mass="45844">MSEATSAGAGAGAAMEYVPQAPSAQGTPQLMQMGSLDAQQHSTYPMQGSSAKSEVPYASGSYAPPMKEGGEQTHNAQVDPNISSRRDASTGYAHVRQDQPAYRLDLLQTDPNLESGAALGGDQDQVSRAFPFLSNSISGQGGDSRAPIFSHNFVNVAQDEQHLNYAKKNENSPGEMNNIGKASRGASYDSLASEKKETPYSRSPSLRVTHKIAERKRRKEMKDLFDELKEFLPIDRGPKTSKGDILSKAVLQLQSLHREREHLLEALEAAHHELNQLRSVAGGEHSAIQPHVYPHATPQYMPRSSDQRLHGVVQTEQHAPLIQRDKAHEPVSVALDSQRSESFLQDLRLDRLRQGDDGVHAQFKPLESTHSVLDASSLGARPFAQEYAPPEQPQTNIPASEHIDNRQGAREPPREPAE</sequence>
<feature type="compositionally biased region" description="Basic and acidic residues" evidence="4">
    <location>
        <begin position="401"/>
        <end position="418"/>
    </location>
</feature>
<dbReference type="AlphaFoldDB" id="A0AAF0J6I5"/>
<dbReference type="GO" id="GO:0003700">
    <property type="term" value="F:DNA-binding transcription factor activity"/>
    <property type="evidence" value="ECO:0007669"/>
    <property type="project" value="TreeGrafter"/>
</dbReference>
<evidence type="ECO:0000313" key="6">
    <source>
        <dbReference type="EMBL" id="WFD35263.1"/>
    </source>
</evidence>